<sequence length="743" mass="82901">MGAPFLPLESGGRSGRPGPAAVLRAFARHAAGQGHASDGFHNQNYVLPVTDEAADALHVEPGTLVTVRVPKPDALSVVIRTWPNEAQILRTVRRVLPDVPDCLFEGKGFAIHSHVEGVPLSSVCGNGKPVDSLLLKALAAQLAGMAQLRGGADLPPLPSLWPRNYTDSQAFLRILARMADLQIRQPNWHRFGGLFTALGVPEDALLRYADRVPAMSRRPYSLLHADLHRDNVIMSYDGAPPLICVDWELATFGDPLHDLATHLVRMRYPAHQWDEAVAAWADAMRLVRPTAVHGVAKDLRHYVDFERAQSVYPDVMRAAKSLEESFDQKSLDEATAAVRRALEAGAEPLRLRTIPQDREIERILFRWRASSRSGGGRPGPVTEVIDWKPDPRVPEQSDFPRAAVTDALFLEGAAPARRVFKGTAHLNSVVWVPGTDFPVVVRRRVPHLLRREPSFLSEHAVLRAIAKSGAAVAAPRILALGESHSHLLFDIRTYSRDRFAIHTYEGPSDIDRTPDHPVNGLRPHEADALVDQLAELTRVAYRQLDPAADAPGFSFYGWLSDQLVALVGALPEESRQLARVLGLPEASRLREILARHQVGHRDPVLLHGDLNPWNLVRRDDRLALTIIDWEMALVGDPLYDLVRHMHLTPTRPEIRDRMFRRWESKLTPRFTKDWQRDWRVYRWIEIVRSAYVDLDRLVTGAGLDAPNVRRAVDSYAMTLAAATASLGLTVRHRANPYLTRALG</sequence>
<dbReference type="PANTHER" id="PTHR40086">
    <property type="entry name" value="PHOSPHOTRANSFERASE YTMP-RELATED"/>
    <property type="match status" value="1"/>
</dbReference>
<evidence type="ECO:0000313" key="2">
    <source>
        <dbReference type="EMBL" id="MER7179741.1"/>
    </source>
</evidence>
<dbReference type="Pfam" id="PF01636">
    <property type="entry name" value="APH"/>
    <property type="match status" value="2"/>
</dbReference>
<keyword evidence="3" id="KW-1185">Reference proteome</keyword>
<evidence type="ECO:0000259" key="1">
    <source>
        <dbReference type="Pfam" id="PF01636"/>
    </source>
</evidence>
<protein>
    <submittedName>
        <fullName evidence="2">Aminoglycoside phosphotransferase family protein</fullName>
        <ecNumber evidence="2">2.7.1.-</ecNumber>
    </submittedName>
</protein>
<gene>
    <name evidence="2" type="ORF">ABT404_09695</name>
</gene>
<dbReference type="EMBL" id="JBEPEK010000050">
    <property type="protein sequence ID" value="MER7179741.1"/>
    <property type="molecule type" value="Genomic_DNA"/>
</dbReference>
<dbReference type="Proteomes" id="UP001474181">
    <property type="component" value="Unassembled WGS sequence"/>
</dbReference>
<dbReference type="InterPro" id="IPR011009">
    <property type="entry name" value="Kinase-like_dom_sf"/>
</dbReference>
<dbReference type="RefSeq" id="WP_350779191.1">
    <property type="nucleotide sequence ID" value="NZ_JBEPEK010000050.1"/>
</dbReference>
<dbReference type="Gene3D" id="3.90.1200.10">
    <property type="match status" value="2"/>
</dbReference>
<dbReference type="GO" id="GO:0016740">
    <property type="term" value="F:transferase activity"/>
    <property type="evidence" value="ECO:0007669"/>
    <property type="project" value="UniProtKB-KW"/>
</dbReference>
<keyword evidence="2" id="KW-0808">Transferase</keyword>
<dbReference type="InterPro" id="IPR052077">
    <property type="entry name" value="CcrZ_PhaseVar_Mediator"/>
</dbReference>
<proteinExistence type="predicted"/>
<feature type="domain" description="Aminoglycoside phosphotransferase" evidence="1">
    <location>
        <begin position="426"/>
        <end position="670"/>
    </location>
</feature>
<name>A0ABV1WSB3_9ACTN</name>
<dbReference type="SUPFAM" id="SSF56112">
    <property type="entry name" value="Protein kinase-like (PK-like)"/>
    <property type="match status" value="2"/>
</dbReference>
<organism evidence="2 3">
    <name type="scientific">Streptomyces hyaluromycini</name>
    <dbReference type="NCBI Taxonomy" id="1377993"/>
    <lineage>
        <taxon>Bacteria</taxon>
        <taxon>Bacillati</taxon>
        <taxon>Actinomycetota</taxon>
        <taxon>Actinomycetes</taxon>
        <taxon>Kitasatosporales</taxon>
        <taxon>Streptomycetaceae</taxon>
        <taxon>Streptomyces</taxon>
    </lineage>
</organism>
<feature type="domain" description="Aminoglycoside phosphotransferase" evidence="1">
    <location>
        <begin position="80"/>
        <end position="283"/>
    </location>
</feature>
<evidence type="ECO:0000313" key="3">
    <source>
        <dbReference type="Proteomes" id="UP001474181"/>
    </source>
</evidence>
<accession>A0ABV1WSB3</accession>
<reference evidence="2 3" key="1">
    <citation type="submission" date="2024-06" db="EMBL/GenBank/DDBJ databases">
        <title>The Natural Products Discovery Center: Release of the First 8490 Sequenced Strains for Exploring Actinobacteria Biosynthetic Diversity.</title>
        <authorList>
            <person name="Kalkreuter E."/>
            <person name="Kautsar S.A."/>
            <person name="Yang D."/>
            <person name="Bader C.D."/>
            <person name="Teijaro C.N."/>
            <person name="Fluegel L."/>
            <person name="Davis C.M."/>
            <person name="Simpson J.R."/>
            <person name="Lauterbach L."/>
            <person name="Steele A.D."/>
            <person name="Gui C."/>
            <person name="Meng S."/>
            <person name="Li G."/>
            <person name="Viehrig K."/>
            <person name="Ye F."/>
            <person name="Su P."/>
            <person name="Kiefer A.F."/>
            <person name="Nichols A."/>
            <person name="Cepeda A.J."/>
            <person name="Yan W."/>
            <person name="Fan B."/>
            <person name="Jiang Y."/>
            <person name="Adhikari A."/>
            <person name="Zheng C.-J."/>
            <person name="Schuster L."/>
            <person name="Cowan T.M."/>
            <person name="Smanski M.J."/>
            <person name="Chevrette M.G."/>
            <person name="De Carvalho L.P.S."/>
            <person name="Shen B."/>
        </authorList>
    </citation>
    <scope>NUCLEOTIDE SEQUENCE [LARGE SCALE GENOMIC DNA]</scope>
    <source>
        <strain evidence="2 3">NPDC000234</strain>
    </source>
</reference>
<dbReference type="PANTHER" id="PTHR40086:SF1">
    <property type="entry name" value="CELL CYCLE REGULATOR CCRZ"/>
    <property type="match status" value="1"/>
</dbReference>
<dbReference type="EC" id="2.7.1.-" evidence="2"/>
<comment type="caution">
    <text evidence="2">The sequence shown here is derived from an EMBL/GenBank/DDBJ whole genome shotgun (WGS) entry which is preliminary data.</text>
</comment>
<dbReference type="InterPro" id="IPR002575">
    <property type="entry name" value="Aminoglycoside_PTrfase"/>
</dbReference>